<evidence type="ECO:0000313" key="3">
    <source>
        <dbReference type="Proteomes" id="UP000598227"/>
    </source>
</evidence>
<gene>
    <name evidence="2" type="ORF">IHE39_24490</name>
</gene>
<organism evidence="2 3">
    <name type="scientific">Aminobacter carboxidus</name>
    <dbReference type="NCBI Taxonomy" id="376165"/>
    <lineage>
        <taxon>Bacteria</taxon>
        <taxon>Pseudomonadati</taxon>
        <taxon>Pseudomonadota</taxon>
        <taxon>Alphaproteobacteria</taxon>
        <taxon>Hyphomicrobiales</taxon>
        <taxon>Phyllobacteriaceae</taxon>
        <taxon>Aminobacter</taxon>
    </lineage>
</organism>
<protein>
    <recommendedName>
        <fullName evidence="4">Transmembrane protein</fullName>
    </recommendedName>
</protein>
<sequence>MPSALPVMGEVAGAAAALAGFILVFLGGIFASFDSYERTEKKSVLPRFQRRAWFGFVGFVLALASTFLALVAKWLTNECTAAVALVLLFIALIWVLYATLSDVREVS</sequence>
<keyword evidence="3" id="KW-1185">Reference proteome</keyword>
<feature type="transmembrane region" description="Helical" evidence="1">
    <location>
        <begin position="81"/>
        <end position="100"/>
    </location>
</feature>
<dbReference type="EMBL" id="JACZEP010000010">
    <property type="protein sequence ID" value="MBE1207460.1"/>
    <property type="molecule type" value="Genomic_DNA"/>
</dbReference>
<feature type="transmembrane region" description="Helical" evidence="1">
    <location>
        <begin position="53"/>
        <end position="75"/>
    </location>
</feature>
<comment type="caution">
    <text evidence="2">The sequence shown here is derived from an EMBL/GenBank/DDBJ whole genome shotgun (WGS) entry which is preliminary data.</text>
</comment>
<reference evidence="2 3" key="1">
    <citation type="submission" date="2020-09" db="EMBL/GenBank/DDBJ databases">
        <title>Draft Genome Sequence of Aminobacter carboxidus type strain DSM 1086, a soil Gram-negative carboxydobacterium.</title>
        <authorList>
            <person name="Turrini P."/>
            <person name="Tescari M."/>
            <person name="Artuso I."/>
            <person name="Lugli G.A."/>
            <person name="Frangipani E."/>
            <person name="Ventura M."/>
            <person name="Visca P."/>
        </authorList>
    </citation>
    <scope>NUCLEOTIDE SEQUENCE [LARGE SCALE GENOMIC DNA]</scope>
    <source>
        <strain evidence="2 3">DSM 1086</strain>
    </source>
</reference>
<evidence type="ECO:0000313" key="2">
    <source>
        <dbReference type="EMBL" id="MBE1207460.1"/>
    </source>
</evidence>
<evidence type="ECO:0000256" key="1">
    <source>
        <dbReference type="SAM" id="Phobius"/>
    </source>
</evidence>
<name>A0ABR9GUU9_9HYPH</name>
<dbReference type="Proteomes" id="UP000598227">
    <property type="component" value="Unassembled WGS sequence"/>
</dbReference>
<keyword evidence="1" id="KW-0472">Membrane</keyword>
<accession>A0ABR9GUU9</accession>
<evidence type="ECO:0008006" key="4">
    <source>
        <dbReference type="Google" id="ProtNLM"/>
    </source>
</evidence>
<proteinExistence type="predicted"/>
<dbReference type="RefSeq" id="WP_192568288.1">
    <property type="nucleotide sequence ID" value="NZ_JACZEP010000010.1"/>
</dbReference>
<keyword evidence="1" id="KW-0812">Transmembrane</keyword>
<feature type="transmembrane region" description="Helical" evidence="1">
    <location>
        <begin position="12"/>
        <end position="33"/>
    </location>
</feature>
<keyword evidence="1" id="KW-1133">Transmembrane helix</keyword>